<dbReference type="Proteomes" id="UP000621560">
    <property type="component" value="Unassembled WGS sequence"/>
</dbReference>
<evidence type="ECO:0000259" key="3">
    <source>
        <dbReference type="Pfam" id="PF04909"/>
    </source>
</evidence>
<dbReference type="GO" id="GO:0016831">
    <property type="term" value="F:carboxy-lyase activity"/>
    <property type="evidence" value="ECO:0007669"/>
    <property type="project" value="InterPro"/>
</dbReference>
<dbReference type="GO" id="GO:0016787">
    <property type="term" value="F:hydrolase activity"/>
    <property type="evidence" value="ECO:0007669"/>
    <property type="project" value="InterPro"/>
</dbReference>
<dbReference type="InterPro" id="IPR006680">
    <property type="entry name" value="Amidohydro-rel"/>
</dbReference>
<dbReference type="InterPro" id="IPR032466">
    <property type="entry name" value="Metal_Hydrolase"/>
</dbReference>
<reference evidence="4" key="1">
    <citation type="submission" date="2020-09" db="EMBL/GenBank/DDBJ databases">
        <title>A novel bacterium of genus Paenibacillus, isolated from South China Sea.</title>
        <authorList>
            <person name="Huang H."/>
            <person name="Mo K."/>
            <person name="Hu Y."/>
        </authorList>
    </citation>
    <scope>NUCLEOTIDE SEQUENCE</scope>
    <source>
        <strain evidence="4">IB182496</strain>
    </source>
</reference>
<feature type="compositionally biased region" description="Basic and acidic residues" evidence="2">
    <location>
        <begin position="1"/>
        <end position="15"/>
    </location>
</feature>
<evidence type="ECO:0000313" key="4">
    <source>
        <dbReference type="EMBL" id="MBD2843954.1"/>
    </source>
</evidence>
<dbReference type="SUPFAM" id="SSF51556">
    <property type="entry name" value="Metallo-dependent hydrolases"/>
    <property type="match status" value="1"/>
</dbReference>
<keyword evidence="1" id="KW-0456">Lyase</keyword>
<proteinExistence type="predicted"/>
<name>A0A927BR09_9BACL</name>
<dbReference type="PANTHER" id="PTHR21240:SF28">
    <property type="entry name" value="ISO-OROTATE DECARBOXYLASE (EUROFUNG)"/>
    <property type="match status" value="1"/>
</dbReference>
<dbReference type="PANTHER" id="PTHR21240">
    <property type="entry name" value="2-AMINO-3-CARBOXYLMUCONATE-6-SEMIALDEHYDE DECARBOXYLASE"/>
    <property type="match status" value="1"/>
</dbReference>
<feature type="domain" description="Amidohydrolase-related" evidence="3">
    <location>
        <begin position="124"/>
        <end position="373"/>
    </location>
</feature>
<gene>
    <name evidence="4" type="ORF">IDH44_02010</name>
</gene>
<sequence>MERRRRQVDARKQEQLDPASASGEGPGLIDTDVHNDFAAREDLLPYLPKVWHAQWLAVGTGVGSPYYSPVGVLRRDAGPERGGPPGSDPHYLLRDHLERFAIDYAILTGAGILEMSLNPDCDYANAAVSAYNDYLLEQWLPASPRFKGSIVVNHADPAAAAREIDRLGGHPDLVQVIMCSGARTLYGQRCYHPIYEAAQRHGLPVAFHPGTEGRGVAGAPTPSGYPSRYMEWHNALPGNYMAHLNSLVCEGVFEKYPELRIVAIEGGIGWLPHLMWRMDKNYKALRDSVPWLRELPSTYLRRHVYLTTQPIEEPQEPEHLAQIFRMCGAEDRVMYASDYPHWDFDPPKFALASLPREMRAKVRSANAAALYGLTGRPPAGGRGGASHAD</sequence>
<evidence type="ECO:0000313" key="5">
    <source>
        <dbReference type="Proteomes" id="UP000621560"/>
    </source>
</evidence>
<keyword evidence="5" id="KW-1185">Reference proteome</keyword>
<feature type="region of interest" description="Disordered" evidence="2">
    <location>
        <begin position="1"/>
        <end position="32"/>
    </location>
</feature>
<dbReference type="EMBL" id="JACXIZ010000007">
    <property type="protein sequence ID" value="MBD2843954.1"/>
    <property type="molecule type" value="Genomic_DNA"/>
</dbReference>
<organism evidence="4 5">
    <name type="scientific">Paenibacillus sabuli</name>
    <dbReference type="NCBI Taxonomy" id="2772509"/>
    <lineage>
        <taxon>Bacteria</taxon>
        <taxon>Bacillati</taxon>
        <taxon>Bacillota</taxon>
        <taxon>Bacilli</taxon>
        <taxon>Bacillales</taxon>
        <taxon>Paenibacillaceae</taxon>
        <taxon>Paenibacillus</taxon>
    </lineage>
</organism>
<evidence type="ECO:0000256" key="2">
    <source>
        <dbReference type="SAM" id="MobiDB-lite"/>
    </source>
</evidence>
<dbReference type="InterPro" id="IPR032465">
    <property type="entry name" value="ACMSD"/>
</dbReference>
<accession>A0A927BR09</accession>
<dbReference type="Gene3D" id="3.20.20.140">
    <property type="entry name" value="Metal-dependent hydrolases"/>
    <property type="match status" value="1"/>
</dbReference>
<dbReference type="GO" id="GO:0005737">
    <property type="term" value="C:cytoplasm"/>
    <property type="evidence" value="ECO:0007669"/>
    <property type="project" value="TreeGrafter"/>
</dbReference>
<dbReference type="Pfam" id="PF04909">
    <property type="entry name" value="Amidohydro_2"/>
    <property type="match status" value="1"/>
</dbReference>
<dbReference type="AlphaFoldDB" id="A0A927BR09"/>
<dbReference type="GO" id="GO:0019748">
    <property type="term" value="P:secondary metabolic process"/>
    <property type="evidence" value="ECO:0007669"/>
    <property type="project" value="TreeGrafter"/>
</dbReference>
<protein>
    <submittedName>
        <fullName evidence="4">Amidohydrolase</fullName>
    </submittedName>
</protein>
<evidence type="ECO:0000256" key="1">
    <source>
        <dbReference type="ARBA" id="ARBA00023239"/>
    </source>
</evidence>
<comment type="caution">
    <text evidence="4">The sequence shown here is derived from an EMBL/GenBank/DDBJ whole genome shotgun (WGS) entry which is preliminary data.</text>
</comment>